<reference evidence="3 4" key="1">
    <citation type="submission" date="2016-08" db="EMBL/GenBank/DDBJ databases">
        <authorList>
            <person name="Seilhamer J.J."/>
        </authorList>
    </citation>
    <scope>NUCLEOTIDE SEQUENCE [LARGE SCALE GENOMIC DNA]</scope>
    <source>
        <strain evidence="3 4">DX4</strain>
    </source>
</reference>
<dbReference type="OrthoDB" id="798432at2"/>
<gene>
    <name evidence="3" type="ORF">BFS30_02350</name>
</gene>
<evidence type="ECO:0008006" key="5">
    <source>
        <dbReference type="Google" id="ProtNLM"/>
    </source>
</evidence>
<keyword evidence="2" id="KW-1133">Transmembrane helix</keyword>
<keyword evidence="4" id="KW-1185">Reference proteome</keyword>
<dbReference type="Proteomes" id="UP000094313">
    <property type="component" value="Chromosome"/>
</dbReference>
<dbReference type="RefSeq" id="WP_069377806.1">
    <property type="nucleotide sequence ID" value="NZ_CP017141.1"/>
</dbReference>
<evidence type="ECO:0000313" key="4">
    <source>
        <dbReference type="Proteomes" id="UP000094313"/>
    </source>
</evidence>
<evidence type="ECO:0000256" key="1">
    <source>
        <dbReference type="SAM" id="MobiDB-lite"/>
    </source>
</evidence>
<accession>A0A1D7QBN1</accession>
<feature type="transmembrane region" description="Helical" evidence="2">
    <location>
        <begin position="40"/>
        <end position="58"/>
    </location>
</feature>
<name>A0A1D7QBN1_9SPHI</name>
<keyword evidence="2" id="KW-0812">Transmembrane</keyword>
<sequence length="93" mass="10747">MRTKTIFIIVFTVLITIFLMINTDVVEFNFIFVKKDISKLLVVGVCTFIGFILGYWVGRPKVTVSSYDHKENPQVKPEDHKKSISDSDRDYIS</sequence>
<feature type="region of interest" description="Disordered" evidence="1">
    <location>
        <begin position="68"/>
        <end position="93"/>
    </location>
</feature>
<dbReference type="KEGG" id="psty:BFS30_02350"/>
<organism evidence="3 4">
    <name type="scientific">Pedobacter steynii</name>
    <dbReference type="NCBI Taxonomy" id="430522"/>
    <lineage>
        <taxon>Bacteria</taxon>
        <taxon>Pseudomonadati</taxon>
        <taxon>Bacteroidota</taxon>
        <taxon>Sphingobacteriia</taxon>
        <taxon>Sphingobacteriales</taxon>
        <taxon>Sphingobacteriaceae</taxon>
        <taxon>Pedobacter</taxon>
    </lineage>
</organism>
<protein>
    <recommendedName>
        <fullName evidence="5">Lipopolysaccharide assembly protein A domain-containing protein</fullName>
    </recommendedName>
</protein>
<proteinExistence type="predicted"/>
<evidence type="ECO:0000313" key="3">
    <source>
        <dbReference type="EMBL" id="AOM76110.1"/>
    </source>
</evidence>
<dbReference type="EMBL" id="CP017141">
    <property type="protein sequence ID" value="AOM76110.1"/>
    <property type="molecule type" value="Genomic_DNA"/>
</dbReference>
<evidence type="ECO:0000256" key="2">
    <source>
        <dbReference type="SAM" id="Phobius"/>
    </source>
</evidence>
<dbReference type="AlphaFoldDB" id="A0A1D7QBN1"/>
<feature type="transmembrane region" description="Helical" evidence="2">
    <location>
        <begin position="6"/>
        <end position="28"/>
    </location>
</feature>
<keyword evidence="2" id="KW-0472">Membrane</keyword>